<keyword evidence="2" id="KW-0645">Protease</keyword>
<evidence type="ECO:0000256" key="2">
    <source>
        <dbReference type="ARBA" id="ARBA00022670"/>
    </source>
</evidence>
<dbReference type="OrthoDB" id="424753at2759"/>
<sequence>MIFLMQKDRRALRSKGISHLVIGFHVMKVEANRRYRLHSIKEKAAGSQYAMSRNVFQRCSLKYGRYVIVPTTFEPGQEGEFLLRIFTSKANNGKELVHDVP</sequence>
<dbReference type="InterPro" id="IPR036213">
    <property type="entry name" value="Calpain_III_sf"/>
</dbReference>
<dbReference type="GO" id="GO:0006508">
    <property type="term" value="P:proteolysis"/>
    <property type="evidence" value="ECO:0007669"/>
    <property type="project" value="UniProtKB-KW"/>
</dbReference>
<dbReference type="InterPro" id="IPR022682">
    <property type="entry name" value="Calpain_domain_III"/>
</dbReference>
<evidence type="ECO:0000256" key="4">
    <source>
        <dbReference type="ARBA" id="ARBA00022807"/>
    </source>
</evidence>
<protein>
    <submittedName>
        <fullName evidence="6">Calpain-5</fullName>
    </submittedName>
</protein>
<feature type="domain" description="Peptidase C2 calpain" evidence="5">
    <location>
        <begin position="2"/>
        <end position="94"/>
    </location>
</feature>
<keyword evidence="7" id="KW-1185">Reference proteome</keyword>
<reference evidence="6 7" key="1">
    <citation type="submission" date="2013-11" db="EMBL/GenBank/DDBJ databases">
        <title>Genome sequencing of Stegodyphus mimosarum.</title>
        <authorList>
            <person name="Bechsgaard J."/>
        </authorList>
    </citation>
    <scope>NUCLEOTIDE SEQUENCE [LARGE SCALE GENOMIC DNA]</scope>
</reference>
<dbReference type="Gene3D" id="2.60.120.380">
    <property type="match status" value="1"/>
</dbReference>
<accession>A0A087T6T5</accession>
<dbReference type="Pfam" id="PF01067">
    <property type="entry name" value="Calpain_III"/>
    <property type="match status" value="1"/>
</dbReference>
<proteinExistence type="inferred from homology"/>
<evidence type="ECO:0000256" key="3">
    <source>
        <dbReference type="ARBA" id="ARBA00022801"/>
    </source>
</evidence>
<name>A0A087T6T5_STEMI</name>
<dbReference type="InterPro" id="IPR022683">
    <property type="entry name" value="Calpain_III"/>
</dbReference>
<dbReference type="OMA" id="FMFRIYS"/>
<evidence type="ECO:0000313" key="6">
    <source>
        <dbReference type="EMBL" id="KFM60824.1"/>
    </source>
</evidence>
<dbReference type="GO" id="GO:0005737">
    <property type="term" value="C:cytoplasm"/>
    <property type="evidence" value="ECO:0007669"/>
    <property type="project" value="TreeGrafter"/>
</dbReference>
<gene>
    <name evidence="6" type="ORF">X975_06500</name>
</gene>
<dbReference type="SMART" id="SM00720">
    <property type="entry name" value="calpain_III"/>
    <property type="match status" value="1"/>
</dbReference>
<keyword evidence="4" id="KW-0788">Thiol protease</keyword>
<evidence type="ECO:0000313" key="7">
    <source>
        <dbReference type="Proteomes" id="UP000054359"/>
    </source>
</evidence>
<dbReference type="PANTHER" id="PTHR10183">
    <property type="entry name" value="CALPAIN"/>
    <property type="match status" value="1"/>
</dbReference>
<dbReference type="AlphaFoldDB" id="A0A087T6T5"/>
<feature type="non-terminal residue" evidence="6">
    <location>
        <position position="101"/>
    </location>
</feature>
<evidence type="ECO:0000259" key="5">
    <source>
        <dbReference type="SMART" id="SM00720"/>
    </source>
</evidence>
<evidence type="ECO:0000256" key="1">
    <source>
        <dbReference type="ARBA" id="ARBA00007623"/>
    </source>
</evidence>
<dbReference type="Proteomes" id="UP000054359">
    <property type="component" value="Unassembled WGS sequence"/>
</dbReference>
<organism evidence="6 7">
    <name type="scientific">Stegodyphus mimosarum</name>
    <name type="common">African social velvet spider</name>
    <dbReference type="NCBI Taxonomy" id="407821"/>
    <lineage>
        <taxon>Eukaryota</taxon>
        <taxon>Metazoa</taxon>
        <taxon>Ecdysozoa</taxon>
        <taxon>Arthropoda</taxon>
        <taxon>Chelicerata</taxon>
        <taxon>Arachnida</taxon>
        <taxon>Araneae</taxon>
        <taxon>Araneomorphae</taxon>
        <taxon>Entelegynae</taxon>
        <taxon>Eresoidea</taxon>
        <taxon>Eresidae</taxon>
        <taxon>Stegodyphus</taxon>
    </lineage>
</organism>
<dbReference type="InterPro" id="IPR022684">
    <property type="entry name" value="Calpain_cysteine_protease"/>
</dbReference>
<dbReference type="GO" id="GO:0004198">
    <property type="term" value="F:calcium-dependent cysteine-type endopeptidase activity"/>
    <property type="evidence" value="ECO:0007669"/>
    <property type="project" value="InterPro"/>
</dbReference>
<dbReference type="PANTHER" id="PTHR10183:SF379">
    <property type="entry name" value="CALPAIN-5"/>
    <property type="match status" value="1"/>
</dbReference>
<dbReference type="SUPFAM" id="SSF49758">
    <property type="entry name" value="Calpain large subunit, middle domain (domain III)"/>
    <property type="match status" value="1"/>
</dbReference>
<dbReference type="STRING" id="407821.A0A087T6T5"/>
<dbReference type="EMBL" id="KK113699">
    <property type="protein sequence ID" value="KFM60824.1"/>
    <property type="molecule type" value="Genomic_DNA"/>
</dbReference>
<keyword evidence="3" id="KW-0378">Hydrolase</keyword>
<comment type="similarity">
    <text evidence="1">Belongs to the peptidase C2 family.</text>
</comment>